<gene>
    <name evidence="3" type="ORF">F4Y08_16350</name>
</gene>
<keyword evidence="3" id="KW-0255">Endonuclease</keyword>
<proteinExistence type="predicted"/>
<organism evidence="3">
    <name type="scientific">Caldilineaceae bacterium SB0662_bin_9</name>
    <dbReference type="NCBI Taxonomy" id="2605258"/>
    <lineage>
        <taxon>Bacteria</taxon>
        <taxon>Bacillati</taxon>
        <taxon>Chloroflexota</taxon>
        <taxon>Caldilineae</taxon>
        <taxon>Caldilineales</taxon>
        <taxon>Caldilineaceae</taxon>
    </lineage>
</organism>
<dbReference type="InterPro" id="IPR008538">
    <property type="entry name" value="Uma2"/>
</dbReference>
<protein>
    <submittedName>
        <fullName evidence="3">Uma2 family endonuclease</fullName>
    </submittedName>
</protein>
<dbReference type="EMBL" id="VXPY01000119">
    <property type="protein sequence ID" value="MYD91875.1"/>
    <property type="molecule type" value="Genomic_DNA"/>
</dbReference>
<dbReference type="Pfam" id="PF05685">
    <property type="entry name" value="Uma2"/>
    <property type="match status" value="1"/>
</dbReference>
<accession>A0A6B1DYS8</accession>
<dbReference type="AlphaFoldDB" id="A0A6B1DYS8"/>
<name>A0A6B1DYS8_9CHLR</name>
<evidence type="ECO:0000256" key="1">
    <source>
        <dbReference type="SAM" id="Coils"/>
    </source>
</evidence>
<dbReference type="CDD" id="cd06260">
    <property type="entry name" value="DUF820-like"/>
    <property type="match status" value="1"/>
</dbReference>
<sequence>MEMNAVGLRKSIQSAADERAPVRPDPAWDWQVAPRHGDTDAVTARAAWVKRITWRLAHPEAWRAELAQLAYFDPAYTYDEGHEYWWDRTTDPHLSTDIRHWILDEDGFVSPQPYRHAPLLLAMNFVLRTIFGNRVEREPEVHFDPDVGGRAGMYTEKGHPVSQVEPDLVVLPRELLLPEDAERSREGRTMRLDRGHPIPELVVEILSPTTRTKDVRGKMHLYADLGIAEYLTCDPGGEPEPDVPAELQFFRLQPDGRYRQDEDAPAYFSIVCDTHVRLWQPDTGRPPRFQWWDAGQGRWRDQAADAEYERERYNREREAERERHNRELRATRLEVAVDLLHKLLPDRVAPADRDRIEEAWRRDGPPADAVDRILAVRQSPTEWRFLLRIPNEDQTGE</sequence>
<dbReference type="PANTHER" id="PTHR33352:SF3">
    <property type="entry name" value="SLR1612 PROTEIN"/>
    <property type="match status" value="1"/>
</dbReference>
<evidence type="ECO:0000259" key="2">
    <source>
        <dbReference type="Pfam" id="PF05685"/>
    </source>
</evidence>
<dbReference type="InterPro" id="IPR011335">
    <property type="entry name" value="Restrct_endonuc-II-like"/>
</dbReference>
<feature type="coiled-coil region" evidence="1">
    <location>
        <begin position="303"/>
        <end position="334"/>
    </location>
</feature>
<keyword evidence="1" id="KW-0175">Coiled coil</keyword>
<reference evidence="3" key="1">
    <citation type="submission" date="2019-09" db="EMBL/GenBank/DDBJ databases">
        <title>Characterisation of the sponge microbiome using genome-centric metagenomics.</title>
        <authorList>
            <person name="Engelberts J.P."/>
            <person name="Robbins S.J."/>
            <person name="De Goeij J.M."/>
            <person name="Aranda M."/>
            <person name="Bell S.C."/>
            <person name="Webster N.S."/>
        </authorList>
    </citation>
    <scope>NUCLEOTIDE SEQUENCE</scope>
    <source>
        <strain evidence="3">SB0662_bin_9</strain>
    </source>
</reference>
<dbReference type="GO" id="GO:0004519">
    <property type="term" value="F:endonuclease activity"/>
    <property type="evidence" value="ECO:0007669"/>
    <property type="project" value="UniProtKB-KW"/>
</dbReference>
<keyword evidence="3" id="KW-0540">Nuclease</keyword>
<evidence type="ECO:0000313" key="3">
    <source>
        <dbReference type="EMBL" id="MYD91875.1"/>
    </source>
</evidence>
<dbReference type="Gene3D" id="3.90.1570.10">
    <property type="entry name" value="tt1808, chain A"/>
    <property type="match status" value="1"/>
</dbReference>
<dbReference type="PANTHER" id="PTHR33352">
    <property type="entry name" value="SLR1095 PROTEIN"/>
    <property type="match status" value="1"/>
</dbReference>
<dbReference type="InterPro" id="IPR012296">
    <property type="entry name" value="Nuclease_put_TT1808"/>
</dbReference>
<keyword evidence="3" id="KW-0378">Hydrolase</keyword>
<dbReference type="SUPFAM" id="SSF52980">
    <property type="entry name" value="Restriction endonuclease-like"/>
    <property type="match status" value="1"/>
</dbReference>
<comment type="caution">
    <text evidence="3">The sequence shown here is derived from an EMBL/GenBank/DDBJ whole genome shotgun (WGS) entry which is preliminary data.</text>
</comment>
<feature type="domain" description="Putative restriction endonuclease" evidence="2">
    <location>
        <begin position="153"/>
        <end position="262"/>
    </location>
</feature>